<evidence type="ECO:0000256" key="1">
    <source>
        <dbReference type="SAM" id="Phobius"/>
    </source>
</evidence>
<gene>
    <name evidence="2" type="ORF">JCM19301_1448</name>
    <name evidence="3" type="ORF">JCM19302_3428</name>
    <name evidence="4" type="ORF">JCM19538_160</name>
</gene>
<sequence>MNTLKTIIDKVETAKDLDFGSIFSESIELFKKVWLQGFIVILLTGLFVLPFYILMYAPLIASGMLEPNAYESQPDMAILLPFYGLLLVAVFAAIVISFGLKSAFFRICKQKDAGETTKDDYFYYFKAPYLGKTIKLGAISFGLIIAAYILCVFPIIYMIVPVAIINVIYAYNPDMSASDIVNASFKLGNKKWLIIFGLMLVSGFLASIVGTLMCFIGTFFTASFANIPLYFIYKHVIGFDDKSEIEQIGSGEVL</sequence>
<keyword evidence="1" id="KW-1133">Transmembrane helix</keyword>
<proteinExistence type="predicted"/>
<evidence type="ECO:0000313" key="2">
    <source>
        <dbReference type="EMBL" id="GAL66904.1"/>
    </source>
</evidence>
<evidence type="ECO:0000313" key="4">
    <source>
        <dbReference type="EMBL" id="GAL90395.1"/>
    </source>
</evidence>
<dbReference type="Proteomes" id="UP000029646">
    <property type="component" value="Unassembled WGS sequence"/>
</dbReference>
<accession>A0A090W049</accession>
<dbReference type="OrthoDB" id="1365379at2"/>
<dbReference type="RefSeq" id="WP_042243127.1">
    <property type="nucleotide sequence ID" value="NZ_BBNR01000006.1"/>
</dbReference>
<evidence type="ECO:0000313" key="3">
    <source>
        <dbReference type="EMBL" id="GAL70306.1"/>
    </source>
</evidence>
<dbReference type="Proteomes" id="UP000029641">
    <property type="component" value="Unassembled WGS sequence"/>
</dbReference>
<name>A0A090W049_9FLAO</name>
<reference evidence="6" key="1">
    <citation type="journal article" date="2014" name="Genome Announc.">
        <title>Draft Genome Sequence of Marine Flavobacterium Jejuia pallidilutea Strain 11shimoA1 and Pigmentation Mutants.</title>
        <authorList>
            <person name="Takatani N."/>
            <person name="Nakanishi M."/>
            <person name="Meirelles P."/>
            <person name="Mino S."/>
            <person name="Suda W."/>
            <person name="Oshima K."/>
            <person name="Hattori M."/>
            <person name="Ohkuma M."/>
            <person name="Hosokawa M."/>
            <person name="Miyashita K."/>
            <person name="Thompson F.L."/>
            <person name="Niwa A."/>
            <person name="Sawabe T."/>
            <person name="Sawabe T."/>
        </authorList>
    </citation>
    <scope>NUCLEOTIDE SEQUENCE [LARGE SCALE GENOMIC DNA]</scope>
    <source>
        <strain evidence="6">JCM 19538</strain>
    </source>
</reference>
<feature type="transmembrane region" description="Helical" evidence="1">
    <location>
        <begin position="192"/>
        <end position="225"/>
    </location>
</feature>
<dbReference type="EMBL" id="BBNR01000006">
    <property type="protein sequence ID" value="GAL66904.1"/>
    <property type="molecule type" value="Genomic_DNA"/>
</dbReference>
<dbReference type="EMBL" id="BBNS01000005">
    <property type="protein sequence ID" value="GAL70306.1"/>
    <property type="molecule type" value="Genomic_DNA"/>
</dbReference>
<dbReference type="STRING" id="504487.JCM19538_160"/>
<feature type="transmembrane region" description="Helical" evidence="1">
    <location>
        <begin position="33"/>
        <end position="57"/>
    </location>
</feature>
<dbReference type="AlphaFoldDB" id="A0A090W049"/>
<evidence type="ECO:0000313" key="5">
    <source>
        <dbReference type="Proteomes" id="UP000029646"/>
    </source>
</evidence>
<keyword evidence="6" id="KW-1185">Reference proteome</keyword>
<evidence type="ECO:0008006" key="7">
    <source>
        <dbReference type="Google" id="ProtNLM"/>
    </source>
</evidence>
<keyword evidence="1" id="KW-0812">Transmembrane</keyword>
<dbReference type="Proteomes" id="UP000030184">
    <property type="component" value="Unassembled WGS sequence"/>
</dbReference>
<comment type="caution">
    <text evidence="3">The sequence shown here is derived from an EMBL/GenBank/DDBJ whole genome shotgun (WGS) entry which is preliminary data.</text>
</comment>
<keyword evidence="1" id="KW-0472">Membrane</keyword>
<protein>
    <recommendedName>
        <fullName evidence="7">Glycerophosphoryl diester phosphodiesterase membrane domain-containing protein</fullName>
    </recommendedName>
</protein>
<dbReference type="EMBL" id="BBNY01000074">
    <property type="protein sequence ID" value="GAL90395.1"/>
    <property type="molecule type" value="Genomic_DNA"/>
</dbReference>
<feature type="transmembrane region" description="Helical" evidence="1">
    <location>
        <begin position="77"/>
        <end position="100"/>
    </location>
</feature>
<dbReference type="eggNOG" id="ENOG502ZAPM">
    <property type="taxonomic scope" value="Bacteria"/>
</dbReference>
<organism evidence="3 5">
    <name type="scientific">Jejuia pallidilutea</name>
    <dbReference type="NCBI Taxonomy" id="504487"/>
    <lineage>
        <taxon>Bacteria</taxon>
        <taxon>Pseudomonadati</taxon>
        <taxon>Bacteroidota</taxon>
        <taxon>Flavobacteriia</taxon>
        <taxon>Flavobacteriales</taxon>
        <taxon>Flavobacteriaceae</taxon>
        <taxon>Jejuia</taxon>
    </lineage>
</organism>
<evidence type="ECO:0000313" key="6">
    <source>
        <dbReference type="Proteomes" id="UP000030184"/>
    </source>
</evidence>
<feature type="transmembrane region" description="Helical" evidence="1">
    <location>
        <begin position="139"/>
        <end position="172"/>
    </location>
</feature>